<comment type="caution">
    <text evidence="2">The sequence shown here is derived from an EMBL/GenBank/DDBJ whole genome shotgun (WGS) entry which is preliminary data.</text>
</comment>
<evidence type="ECO:0000313" key="2">
    <source>
        <dbReference type="EMBL" id="CAG7628939.1"/>
    </source>
</evidence>
<proteinExistence type="predicted"/>
<name>A0ABN7TH87_9BACL</name>
<feature type="domain" description="N-acetyltransferase" evidence="1">
    <location>
        <begin position="121"/>
        <end position="260"/>
    </location>
</feature>
<organism evidence="2 3">
    <name type="scientific">Paenibacillus allorhizosphaerae</name>
    <dbReference type="NCBI Taxonomy" id="2849866"/>
    <lineage>
        <taxon>Bacteria</taxon>
        <taxon>Bacillati</taxon>
        <taxon>Bacillota</taxon>
        <taxon>Bacilli</taxon>
        <taxon>Bacillales</taxon>
        <taxon>Paenibacillaceae</taxon>
        <taxon>Paenibacillus</taxon>
    </lineage>
</organism>
<sequence>MNDKVEGLLRNKLLENISLLKMMETYGPVISCSVIERGREWGMLLALHTKRSAFDLAKYPDTESVIFVSGSHAPILNELLDQLPKSKPLVFKVQHPLYKALVESKFQVSSVSAFITYSCGEPLSIADDEQVMEEATFNERLLPLWRQNGYNEQELSRMFYNGARSFTLYHGNVPVSTCIIFCNCAPVWEVGTVFTCAEHRGNGYAKKVVSRAINFLLERNLVPRYQVVHDNAASIHVAESIGLKQVVVLEHLLYAGQSSF</sequence>
<dbReference type="InterPro" id="IPR000182">
    <property type="entry name" value="GNAT_dom"/>
</dbReference>
<protein>
    <recommendedName>
        <fullName evidence="1">N-acetyltransferase domain-containing protein</fullName>
    </recommendedName>
</protein>
<dbReference type="InterPro" id="IPR027365">
    <property type="entry name" value="GNAT_acetyltra_YdfB-like"/>
</dbReference>
<evidence type="ECO:0000259" key="1">
    <source>
        <dbReference type="PROSITE" id="PS51186"/>
    </source>
</evidence>
<dbReference type="Pfam" id="PF12746">
    <property type="entry name" value="GNAT_acetyltran"/>
    <property type="match status" value="1"/>
</dbReference>
<evidence type="ECO:0000313" key="3">
    <source>
        <dbReference type="Proteomes" id="UP000730618"/>
    </source>
</evidence>
<accession>A0ABN7TH87</accession>
<reference evidence="2 3" key="1">
    <citation type="submission" date="2021-06" db="EMBL/GenBank/DDBJ databases">
        <authorList>
            <person name="Criscuolo A."/>
        </authorList>
    </citation>
    <scope>NUCLEOTIDE SEQUENCE [LARGE SCALE GENOMIC DNA]</scope>
    <source>
        <strain evidence="3">CIP 111802</strain>
    </source>
</reference>
<keyword evidence="3" id="KW-1185">Reference proteome</keyword>
<dbReference type="RefSeq" id="WP_218097839.1">
    <property type="nucleotide sequence ID" value="NZ_CAJVCE010000003.1"/>
</dbReference>
<dbReference type="EMBL" id="CAJVCE010000003">
    <property type="protein sequence ID" value="CAG7628939.1"/>
    <property type="molecule type" value="Genomic_DNA"/>
</dbReference>
<gene>
    <name evidence="2" type="ORF">PAECIP111802_01508</name>
</gene>
<dbReference type="PANTHER" id="PTHR31143:SF2">
    <property type="entry name" value="FR47-LIKE DOMAIN-CONTAINING PROTEIN-RELATED"/>
    <property type="match status" value="1"/>
</dbReference>
<dbReference type="PANTHER" id="PTHR31143">
    <property type="match status" value="1"/>
</dbReference>
<dbReference type="CDD" id="cd04301">
    <property type="entry name" value="NAT_SF"/>
    <property type="match status" value="1"/>
</dbReference>
<dbReference type="PROSITE" id="PS51186">
    <property type="entry name" value="GNAT"/>
    <property type="match status" value="1"/>
</dbReference>
<dbReference type="Proteomes" id="UP000730618">
    <property type="component" value="Unassembled WGS sequence"/>
</dbReference>